<reference evidence="3 4" key="1">
    <citation type="submission" date="2019-06" db="EMBL/GenBank/DDBJ databases">
        <title>Genomic Encyclopedia of Type Strains, Phase IV (KMG-V): Genome sequencing to study the core and pangenomes of soil and plant-associated prokaryotes.</title>
        <authorList>
            <person name="Whitman W."/>
        </authorList>
    </citation>
    <scope>NUCLEOTIDE SEQUENCE [LARGE SCALE GENOMIC DNA]</scope>
    <source>
        <strain evidence="3 4">BR 510</strain>
    </source>
</reference>
<dbReference type="AlphaFoldDB" id="A0A560E3R7"/>
<keyword evidence="2" id="KW-0472">Membrane</keyword>
<evidence type="ECO:0000256" key="2">
    <source>
        <dbReference type="SAM" id="Phobius"/>
    </source>
</evidence>
<keyword evidence="2" id="KW-0812">Transmembrane</keyword>
<keyword evidence="2" id="KW-1133">Transmembrane helix</keyword>
<keyword evidence="4" id="KW-1185">Reference proteome</keyword>
<sequence>MALLRQHVGRMGLAAPKSTAWQITLVVAGFPLFLIAGPTLIAWLAGFSSDFLLAAGGIAAWMLIFLPTWIALFLNHRRVAYIFVANFLCVLLAVLCWLADMSVISWAGFDGDFWVAFLEWQVVLIWSLINSKRPDAAKPDHPAPPIPSPDLASA</sequence>
<evidence type="ECO:0000313" key="3">
    <source>
        <dbReference type="EMBL" id="TWB03977.1"/>
    </source>
</evidence>
<accession>A0A560E3R7</accession>
<dbReference type="Proteomes" id="UP000319949">
    <property type="component" value="Unassembled WGS sequence"/>
</dbReference>
<feature type="region of interest" description="Disordered" evidence="1">
    <location>
        <begin position="134"/>
        <end position="154"/>
    </location>
</feature>
<name>A0A560E3R7_9BRAD</name>
<gene>
    <name evidence="3" type="ORF">FBZ96_102451</name>
</gene>
<proteinExistence type="predicted"/>
<feature type="transmembrane region" description="Helical" evidence="2">
    <location>
        <begin position="51"/>
        <end position="74"/>
    </location>
</feature>
<feature type="transmembrane region" description="Helical" evidence="2">
    <location>
        <begin position="21"/>
        <end position="45"/>
    </location>
</feature>
<protein>
    <submittedName>
        <fullName evidence="3">Uncharacterized protein</fullName>
    </submittedName>
</protein>
<dbReference type="EMBL" id="VITK01000002">
    <property type="protein sequence ID" value="TWB03977.1"/>
    <property type="molecule type" value="Genomic_DNA"/>
</dbReference>
<evidence type="ECO:0000256" key="1">
    <source>
        <dbReference type="SAM" id="MobiDB-lite"/>
    </source>
</evidence>
<feature type="transmembrane region" description="Helical" evidence="2">
    <location>
        <begin position="81"/>
        <end position="107"/>
    </location>
</feature>
<organism evidence="3 4">
    <name type="scientific">Bradyrhizobium stylosanthis</name>
    <dbReference type="NCBI Taxonomy" id="1803665"/>
    <lineage>
        <taxon>Bacteria</taxon>
        <taxon>Pseudomonadati</taxon>
        <taxon>Pseudomonadota</taxon>
        <taxon>Alphaproteobacteria</taxon>
        <taxon>Hyphomicrobiales</taxon>
        <taxon>Nitrobacteraceae</taxon>
        <taxon>Bradyrhizobium</taxon>
    </lineage>
</organism>
<comment type="caution">
    <text evidence="3">The sequence shown here is derived from an EMBL/GenBank/DDBJ whole genome shotgun (WGS) entry which is preliminary data.</text>
</comment>
<evidence type="ECO:0000313" key="4">
    <source>
        <dbReference type="Proteomes" id="UP000319949"/>
    </source>
</evidence>
<feature type="transmembrane region" description="Helical" evidence="2">
    <location>
        <begin position="113"/>
        <end position="129"/>
    </location>
</feature>